<feature type="compositionally biased region" description="Low complexity" evidence="1">
    <location>
        <begin position="739"/>
        <end position="751"/>
    </location>
</feature>
<proteinExistence type="predicted"/>
<feature type="region of interest" description="Disordered" evidence="1">
    <location>
        <begin position="661"/>
        <end position="778"/>
    </location>
</feature>
<organism evidence="3">
    <name type="scientific">Pontimicrobium sp. SW4</name>
    <dbReference type="NCBI Taxonomy" id="3153519"/>
    <lineage>
        <taxon>Bacteria</taxon>
        <taxon>Pseudomonadati</taxon>
        <taxon>Bacteroidota</taxon>
        <taxon>Flavobacteriia</taxon>
        <taxon>Flavobacteriales</taxon>
        <taxon>Flavobacteriaceae</taxon>
        <taxon>Pontimicrobium</taxon>
    </lineage>
</organism>
<protein>
    <submittedName>
        <fullName evidence="3">DUF4175 family protein</fullName>
    </submittedName>
</protein>
<feature type="compositionally biased region" description="Basic and acidic residues" evidence="1">
    <location>
        <begin position="661"/>
        <end position="737"/>
    </location>
</feature>
<evidence type="ECO:0000313" key="3">
    <source>
        <dbReference type="EMBL" id="XBG61008.1"/>
    </source>
</evidence>
<dbReference type="RefSeq" id="WP_347923234.1">
    <property type="nucleotide sequence ID" value="NZ_CP157199.1"/>
</dbReference>
<sequence length="1115" mass="130101">MSNFKNIQDKLEAFIKKYYTNELIKGTILFLAIGLLYFLITLLIEYALWLNPTARAILFWVFILVEIALFLKFIAKPIAKLFKFQKGINYVDASKIIGNHFPEVNDKLLNVLQLKETSKESELLLASIDQKAIELNPIPFKLAINFKSNVKYLKYAAIPITIILFSFISGKYNWFSDSYERVVNYKTAYEPPAPFQFYVINDSLNVLENKDFTLVVQTEGEVIPDNVQINYNNETYYLKQINSGVFEYIFAQPKENLQFNLVANNVTSKTYDLEVINTPTLLSFDLVLDYPAYTKKQDETLKSNGNAVVPQGTKVTWKLKTKTTESVILNTQDSLLQFNGENNAFSLSQRLFKSLDYSLKTSNKELKDYESLAFSINVIRDEYPELNVKMEQDSLDSQTLYFYGQVSDDYGLSKLQLVYYPSSSEGDKKTERLTVSNSNFDEFVSVFPNQLNLEEGVSYDLYFEVFDNDILSNYKSTKSNTFSYRKLTKDEVEQEQLKEQSETIEDLNNSLEKLEEQDEELKEFSKTQKEKSELNFNDKKKLENFLKRQKQQDEMMKNFNKQLKENLEDFQKENKEDPFKESLKQRLEENQEQLKKDEELLKELEKLSEKIQKEELSQKLEELAKQNKNKKRSLQQLLELTKRYYVTMKSEKIRVELEELAKEQEKLSEESEENNTKEKQDELNKKFEDIEKELEDLRKENEKLREPLEVPNDKKKEEDIKKEQQEASENLEKKEESQDQQNKEQQQNNAKKNQKKAAQKMKQMSEQMQQSMMSGTSEQMSEDIDILRQVLDNLVLYSFDQEDIMDKFKSIQVNHNEYAKYLIKQQNLREHFEHVDDSLFALSLRQPTLSESINKEITEVFFNIDKSLEQLAENRLYQGVAAQQYAVTSANTLASLLSDILDNMESQMNPSPGQGQGGDMQLPDIIMSQEELNKQMEEGLKKSEEGKKKDGEKGKEGEEGEQKEGEGQQQEGEGGNSEELNGELFEIYQQQQQLRQALEEKIGKQGKEGAGGNLLREMESIENDLLNKGFTNRTLQRMMNLQHQLLKLENATFQQGEDNKRKSKTNQEQFNSLTNTQLQNAKQYFNTTEILNRQALPLQQVYKKKVQEYFKKAND</sequence>
<feature type="compositionally biased region" description="Low complexity" evidence="1">
    <location>
        <begin position="967"/>
        <end position="978"/>
    </location>
</feature>
<evidence type="ECO:0000256" key="1">
    <source>
        <dbReference type="SAM" id="MobiDB-lite"/>
    </source>
</evidence>
<feature type="transmembrane region" description="Helical" evidence="2">
    <location>
        <begin position="56"/>
        <end position="75"/>
    </location>
</feature>
<feature type="transmembrane region" description="Helical" evidence="2">
    <location>
        <begin position="26"/>
        <end position="50"/>
    </location>
</feature>
<keyword evidence="2" id="KW-0472">Membrane</keyword>
<dbReference type="AlphaFoldDB" id="A0AAU7BSC9"/>
<accession>A0AAU7BSC9</accession>
<feature type="compositionally biased region" description="Basic and acidic residues" evidence="1">
    <location>
        <begin position="935"/>
        <end position="966"/>
    </location>
</feature>
<keyword evidence="2" id="KW-1133">Transmembrane helix</keyword>
<feature type="region of interest" description="Disordered" evidence="1">
    <location>
        <begin position="935"/>
        <end position="978"/>
    </location>
</feature>
<keyword evidence="2" id="KW-0812">Transmembrane</keyword>
<feature type="compositionally biased region" description="Low complexity" evidence="1">
    <location>
        <begin position="760"/>
        <end position="778"/>
    </location>
</feature>
<name>A0AAU7BSC9_9FLAO</name>
<gene>
    <name evidence="3" type="ORF">ABGB03_14190</name>
</gene>
<evidence type="ECO:0000256" key="2">
    <source>
        <dbReference type="SAM" id="Phobius"/>
    </source>
</evidence>
<reference evidence="3" key="1">
    <citation type="submission" date="2024-05" db="EMBL/GenBank/DDBJ databases">
        <title>Pontimicrobium maritimus sp. nov., isolated form sea water.</title>
        <authorList>
            <person name="Muhammad N."/>
            <person name="Vuong T.Q."/>
            <person name="Han H.L."/>
            <person name="Kim S.-G."/>
        </authorList>
    </citation>
    <scope>NUCLEOTIDE SEQUENCE</scope>
    <source>
        <strain evidence="3">SW4</strain>
    </source>
</reference>
<dbReference type="EMBL" id="CP157199">
    <property type="protein sequence ID" value="XBG61008.1"/>
    <property type="molecule type" value="Genomic_DNA"/>
</dbReference>